<dbReference type="InterPro" id="IPR036188">
    <property type="entry name" value="FAD/NAD-bd_sf"/>
</dbReference>
<dbReference type="Pfam" id="PF13450">
    <property type="entry name" value="NAD_binding_8"/>
    <property type="match status" value="1"/>
</dbReference>
<evidence type="ECO:0000256" key="1">
    <source>
        <dbReference type="SAM" id="MobiDB-lite"/>
    </source>
</evidence>
<dbReference type="Proteomes" id="UP001190700">
    <property type="component" value="Unassembled WGS sequence"/>
</dbReference>
<dbReference type="PANTHER" id="PTHR42923:SF20">
    <property type="entry name" value="FLAVIN-CONTAINING AMINE OXIDASEDEHYDROGENASE"/>
    <property type="match status" value="1"/>
</dbReference>
<dbReference type="PANTHER" id="PTHR42923">
    <property type="entry name" value="PROTOPORPHYRINOGEN OXIDASE"/>
    <property type="match status" value="1"/>
</dbReference>
<dbReference type="SUPFAM" id="SSF51905">
    <property type="entry name" value="FAD/NAD(P)-binding domain"/>
    <property type="match status" value="1"/>
</dbReference>
<sequence length="315" mass="34207">MHFSAHSMLQLTRRITTLLVWATALIALLCGAGARALASRARVAILGERLTTKRPLFAAAGDGDGTLRVAVIGGGIAGAGAAWVLRRSGFAVEVFDARERCGGNAKTQLWSDGVTTGLSVLAWPAQYFRNYQQLLARLEVPVEDVVLPFWIRDESGRDFAHSAPHGRNAAGGESLSPTVSGMEQMPSLRAVHARSLRRWAAMVRLTRRINAWFHGAGPPSLYSMHPLNPLNVLPLRWLAALYGVSPAFWRAVVTPLYASTFLTVHLDRVPAVILPTLDDLISTREGAPRMRSWKADSSQVRPQRAGSSPRGCASM</sequence>
<feature type="region of interest" description="Disordered" evidence="1">
    <location>
        <begin position="161"/>
        <end position="180"/>
    </location>
</feature>
<proteinExistence type="predicted"/>
<dbReference type="AlphaFoldDB" id="A0AAE0ER39"/>
<name>A0AAE0ER39_9CHLO</name>
<evidence type="ECO:0008006" key="4">
    <source>
        <dbReference type="Google" id="ProtNLM"/>
    </source>
</evidence>
<dbReference type="GO" id="GO:0016491">
    <property type="term" value="F:oxidoreductase activity"/>
    <property type="evidence" value="ECO:0007669"/>
    <property type="project" value="TreeGrafter"/>
</dbReference>
<evidence type="ECO:0000313" key="3">
    <source>
        <dbReference type="Proteomes" id="UP001190700"/>
    </source>
</evidence>
<comment type="caution">
    <text evidence="2">The sequence shown here is derived from an EMBL/GenBank/DDBJ whole genome shotgun (WGS) entry which is preliminary data.</text>
</comment>
<dbReference type="PRINTS" id="PR00419">
    <property type="entry name" value="ADXRDTASE"/>
</dbReference>
<dbReference type="EMBL" id="LGRX02034562">
    <property type="protein sequence ID" value="KAK3237501.1"/>
    <property type="molecule type" value="Genomic_DNA"/>
</dbReference>
<reference evidence="2 3" key="1">
    <citation type="journal article" date="2015" name="Genome Biol. Evol.">
        <title>Comparative Genomics of a Bacterivorous Green Alga Reveals Evolutionary Causalities and Consequences of Phago-Mixotrophic Mode of Nutrition.</title>
        <authorList>
            <person name="Burns J.A."/>
            <person name="Paasch A."/>
            <person name="Narechania A."/>
            <person name="Kim E."/>
        </authorList>
    </citation>
    <scope>NUCLEOTIDE SEQUENCE [LARGE SCALE GENOMIC DNA]</scope>
    <source>
        <strain evidence="2 3">PLY_AMNH</strain>
    </source>
</reference>
<feature type="region of interest" description="Disordered" evidence="1">
    <location>
        <begin position="288"/>
        <end position="315"/>
    </location>
</feature>
<dbReference type="InterPro" id="IPR050464">
    <property type="entry name" value="Zeta_carotene_desat/Oxidored"/>
</dbReference>
<protein>
    <recommendedName>
        <fullName evidence="4">Amine oxidase domain-containing protein</fullName>
    </recommendedName>
</protein>
<evidence type="ECO:0000313" key="2">
    <source>
        <dbReference type="EMBL" id="KAK3237501.1"/>
    </source>
</evidence>
<gene>
    <name evidence="2" type="ORF">CYMTET_52430</name>
</gene>
<keyword evidence="3" id="KW-1185">Reference proteome</keyword>
<organism evidence="2 3">
    <name type="scientific">Cymbomonas tetramitiformis</name>
    <dbReference type="NCBI Taxonomy" id="36881"/>
    <lineage>
        <taxon>Eukaryota</taxon>
        <taxon>Viridiplantae</taxon>
        <taxon>Chlorophyta</taxon>
        <taxon>Pyramimonadophyceae</taxon>
        <taxon>Pyramimonadales</taxon>
        <taxon>Pyramimonadaceae</taxon>
        <taxon>Cymbomonas</taxon>
    </lineage>
</organism>
<accession>A0AAE0ER39</accession>
<dbReference type="Gene3D" id="3.50.50.60">
    <property type="entry name" value="FAD/NAD(P)-binding domain"/>
    <property type="match status" value="1"/>
</dbReference>